<protein>
    <submittedName>
        <fullName evidence="1">Sarcosine oxidase subunit gamma</fullName>
    </submittedName>
</protein>
<dbReference type="InterPro" id="IPR007375">
    <property type="entry name" value="SoxG"/>
</dbReference>
<dbReference type="Gene3D" id="3.30.1360.120">
    <property type="entry name" value="Probable tRNA modification gtpase trme, domain 1"/>
    <property type="match status" value="1"/>
</dbReference>
<accession>A0A1I4BHP1</accession>
<reference evidence="2" key="1">
    <citation type="submission" date="2016-10" db="EMBL/GenBank/DDBJ databases">
        <authorList>
            <person name="Varghese N."/>
            <person name="Submissions S."/>
        </authorList>
    </citation>
    <scope>NUCLEOTIDE SEQUENCE [LARGE SCALE GENOMIC DNA]</scope>
    <source>
        <strain evidence="2">DSM 28453</strain>
    </source>
</reference>
<dbReference type="InterPro" id="IPR027266">
    <property type="entry name" value="TrmE/GcvT-like"/>
</dbReference>
<dbReference type="OrthoDB" id="9814782at2"/>
<keyword evidence="2" id="KW-1185">Reference proteome</keyword>
<dbReference type="EMBL" id="FOSZ01000001">
    <property type="protein sequence ID" value="SFK68294.1"/>
    <property type="molecule type" value="Genomic_DNA"/>
</dbReference>
<evidence type="ECO:0000313" key="2">
    <source>
        <dbReference type="Proteomes" id="UP000198851"/>
    </source>
</evidence>
<dbReference type="Gene3D" id="3.30.70.1520">
    <property type="entry name" value="Heterotetrameric sarcosine oxidase"/>
    <property type="match status" value="1"/>
</dbReference>
<dbReference type="Pfam" id="PF04268">
    <property type="entry name" value="SoxG"/>
    <property type="match status" value="1"/>
</dbReference>
<dbReference type="SUPFAM" id="SSF103025">
    <property type="entry name" value="Folate-binding domain"/>
    <property type="match status" value="1"/>
</dbReference>
<dbReference type="STRING" id="1280847.SAMN04488036_1011045"/>
<gene>
    <name evidence="1" type="ORF">SAMN04488036_1011045</name>
</gene>
<evidence type="ECO:0000313" key="1">
    <source>
        <dbReference type="EMBL" id="SFK68294.1"/>
    </source>
</evidence>
<dbReference type="RefSeq" id="WP_093321068.1">
    <property type="nucleotide sequence ID" value="NZ_FOSZ01000001.1"/>
</dbReference>
<name>A0A1I4BHP1_9RHOB</name>
<proteinExistence type="predicted"/>
<sequence length="189" mass="19773">MSKAVSALSGAKFAGFATVTETGLRGMITVRGDLASKEMAAAVKSATGAGVPDQRKVSVGDKGKVAWMSPDELLVVVEYATVLDTVATLTTALAGSHALVANVSDARAVFEISGEGSRDALAKLAPVDLSKSAFAPDEIRRTRIAQVPAAFWQTGDSCFEVICFRSVAQYVFDVLRLSVTNGGEVHHLV</sequence>
<organism evidence="1 2">
    <name type="scientific">Shimia haliotis</name>
    <dbReference type="NCBI Taxonomy" id="1280847"/>
    <lineage>
        <taxon>Bacteria</taxon>
        <taxon>Pseudomonadati</taxon>
        <taxon>Pseudomonadota</taxon>
        <taxon>Alphaproteobacteria</taxon>
        <taxon>Rhodobacterales</taxon>
        <taxon>Roseobacteraceae</taxon>
    </lineage>
</organism>
<dbReference type="Proteomes" id="UP000198851">
    <property type="component" value="Unassembled WGS sequence"/>
</dbReference>
<dbReference type="AlphaFoldDB" id="A0A1I4BHP1"/>